<name>A0A518DXL9_9BACT</name>
<keyword evidence="2" id="KW-1185">Reference proteome</keyword>
<dbReference type="InterPro" id="IPR006311">
    <property type="entry name" value="TAT_signal"/>
</dbReference>
<dbReference type="InterPro" id="IPR010869">
    <property type="entry name" value="DUF1501"/>
</dbReference>
<gene>
    <name evidence="1" type="ORF">Pla8534_44020</name>
</gene>
<dbReference type="KEGG" id="lcre:Pla8534_44020"/>
<organism evidence="1 2">
    <name type="scientific">Lignipirellula cremea</name>
    <dbReference type="NCBI Taxonomy" id="2528010"/>
    <lineage>
        <taxon>Bacteria</taxon>
        <taxon>Pseudomonadati</taxon>
        <taxon>Planctomycetota</taxon>
        <taxon>Planctomycetia</taxon>
        <taxon>Pirellulales</taxon>
        <taxon>Pirellulaceae</taxon>
        <taxon>Lignipirellula</taxon>
    </lineage>
</organism>
<dbReference type="OrthoDB" id="293643at2"/>
<dbReference type="InterPro" id="IPR017850">
    <property type="entry name" value="Alkaline_phosphatase_core_sf"/>
</dbReference>
<evidence type="ECO:0008006" key="3">
    <source>
        <dbReference type="Google" id="ProtNLM"/>
    </source>
</evidence>
<accession>A0A518DXL9</accession>
<dbReference type="PROSITE" id="PS51318">
    <property type="entry name" value="TAT"/>
    <property type="match status" value="1"/>
</dbReference>
<evidence type="ECO:0000313" key="1">
    <source>
        <dbReference type="EMBL" id="QDU96581.1"/>
    </source>
</evidence>
<dbReference type="Pfam" id="PF07394">
    <property type="entry name" value="DUF1501"/>
    <property type="match status" value="1"/>
</dbReference>
<dbReference type="PANTHER" id="PTHR43737">
    <property type="entry name" value="BLL7424 PROTEIN"/>
    <property type="match status" value="1"/>
</dbReference>
<dbReference type="Proteomes" id="UP000317648">
    <property type="component" value="Chromosome"/>
</dbReference>
<dbReference type="SUPFAM" id="SSF53649">
    <property type="entry name" value="Alkaline phosphatase-like"/>
    <property type="match status" value="1"/>
</dbReference>
<dbReference type="Gene3D" id="3.40.720.10">
    <property type="entry name" value="Alkaline Phosphatase, subunit A"/>
    <property type="match status" value="1"/>
</dbReference>
<sequence length="438" mass="47748">MKSPSTDCCPSHEHAFSRRALLHGALAGGAAFGGFGRLFAADQAAVAKQNDKRVILVFMSGGPSQFETWDPKPGQPTGGPHISIPTSISGVHFDEYLPNVARLANRMITVRSMTSSNGDHDQAGYIAQTAYNPSTLVAPAPHWLSICAHEKPAAQPGMPSYANLNGDSSGGLHVPGPGFLGASYQALHCPGGGAGPRDLPRTSAEEVAAFDRREKLRRSFSDSFADGRDARLVESHDGSFAQVGNLLRSGDLFDVEQESPSDFDRYGESRLGRDCILARRLIERGVPFVRVHHQGGLAWDKHRRAFQSQRWITSEFDTAVGALIDDLIDRGLWTSTLLVLMGEFGRTPEILGQGQPGRNHWTKCWSLAFGGCGLKEGLVIGSTNENGTDLKDRPVTIHDLFCTFYKTLGINPHKELEFENRPIPFVEDKLGKPMEEVF</sequence>
<protein>
    <recommendedName>
        <fullName evidence="3">DUF1501 domain-containing protein</fullName>
    </recommendedName>
</protein>
<proteinExistence type="predicted"/>
<evidence type="ECO:0000313" key="2">
    <source>
        <dbReference type="Proteomes" id="UP000317648"/>
    </source>
</evidence>
<dbReference type="EMBL" id="CP036433">
    <property type="protein sequence ID" value="QDU96581.1"/>
    <property type="molecule type" value="Genomic_DNA"/>
</dbReference>
<dbReference type="RefSeq" id="WP_145055202.1">
    <property type="nucleotide sequence ID" value="NZ_CP036433.1"/>
</dbReference>
<dbReference type="AlphaFoldDB" id="A0A518DXL9"/>
<dbReference type="PANTHER" id="PTHR43737:SF1">
    <property type="entry name" value="DUF1501 DOMAIN-CONTAINING PROTEIN"/>
    <property type="match status" value="1"/>
</dbReference>
<reference evidence="1 2" key="1">
    <citation type="submission" date="2019-02" db="EMBL/GenBank/DDBJ databases">
        <title>Deep-cultivation of Planctomycetes and their phenomic and genomic characterization uncovers novel biology.</title>
        <authorList>
            <person name="Wiegand S."/>
            <person name="Jogler M."/>
            <person name="Boedeker C."/>
            <person name="Pinto D."/>
            <person name="Vollmers J."/>
            <person name="Rivas-Marin E."/>
            <person name="Kohn T."/>
            <person name="Peeters S.H."/>
            <person name="Heuer A."/>
            <person name="Rast P."/>
            <person name="Oberbeckmann S."/>
            <person name="Bunk B."/>
            <person name="Jeske O."/>
            <person name="Meyerdierks A."/>
            <person name="Storesund J.E."/>
            <person name="Kallscheuer N."/>
            <person name="Luecker S."/>
            <person name="Lage O.M."/>
            <person name="Pohl T."/>
            <person name="Merkel B.J."/>
            <person name="Hornburger P."/>
            <person name="Mueller R.-W."/>
            <person name="Bruemmer F."/>
            <person name="Labrenz M."/>
            <person name="Spormann A.M."/>
            <person name="Op den Camp H."/>
            <person name="Overmann J."/>
            <person name="Amann R."/>
            <person name="Jetten M.S.M."/>
            <person name="Mascher T."/>
            <person name="Medema M.H."/>
            <person name="Devos D.P."/>
            <person name="Kaster A.-K."/>
            <person name="Ovreas L."/>
            <person name="Rohde M."/>
            <person name="Galperin M.Y."/>
            <person name="Jogler C."/>
        </authorList>
    </citation>
    <scope>NUCLEOTIDE SEQUENCE [LARGE SCALE GENOMIC DNA]</scope>
    <source>
        <strain evidence="1 2">Pla85_3_4</strain>
    </source>
</reference>